<dbReference type="PANTHER" id="PTHR43155">
    <property type="entry name" value="CYCLIC DI-GMP PHOSPHODIESTERASE PA4108-RELATED"/>
    <property type="match status" value="1"/>
</dbReference>
<name>X1ESD6_9ZZZZ</name>
<dbReference type="InterPro" id="IPR037522">
    <property type="entry name" value="HD_GYP_dom"/>
</dbReference>
<comment type="caution">
    <text evidence="2">The sequence shown here is derived from an EMBL/GenBank/DDBJ whole genome shotgun (WGS) entry which is preliminary data.</text>
</comment>
<sequence>PLLIAQYTYLLRVKERRALLNSILQIVRIMEAKDPYTAGHSVRVAEYSEKIARKLKLNEYDVEVLTNLANLHDIGKVQIDLSVLNKTGRFYRSDWGGNNY</sequence>
<gene>
    <name evidence="2" type="ORF">S03H2_06813</name>
</gene>
<reference evidence="2" key="1">
    <citation type="journal article" date="2014" name="Front. Microbiol.">
        <title>High frequency of phylogenetically diverse reductive dehalogenase-homologous genes in deep subseafloor sedimentary metagenomes.</title>
        <authorList>
            <person name="Kawai M."/>
            <person name="Futagami T."/>
            <person name="Toyoda A."/>
            <person name="Takaki Y."/>
            <person name="Nishi S."/>
            <person name="Hori S."/>
            <person name="Arai W."/>
            <person name="Tsubouchi T."/>
            <person name="Morono Y."/>
            <person name="Uchiyama I."/>
            <person name="Ito T."/>
            <person name="Fujiyama A."/>
            <person name="Inagaki F."/>
            <person name="Takami H."/>
        </authorList>
    </citation>
    <scope>NUCLEOTIDE SEQUENCE</scope>
    <source>
        <strain evidence="2">Expedition CK06-06</strain>
    </source>
</reference>
<protein>
    <recommendedName>
        <fullName evidence="1">HD-GYP domain-containing protein</fullName>
    </recommendedName>
</protein>
<accession>X1ESD6</accession>
<dbReference type="CDD" id="cd00077">
    <property type="entry name" value="HDc"/>
    <property type="match status" value="1"/>
</dbReference>
<dbReference type="InterPro" id="IPR003607">
    <property type="entry name" value="HD/PDEase_dom"/>
</dbReference>
<dbReference type="Pfam" id="PF01966">
    <property type="entry name" value="HD"/>
    <property type="match status" value="1"/>
</dbReference>
<feature type="domain" description="HD-GYP" evidence="1">
    <location>
        <begin position="15"/>
        <end position="100"/>
    </location>
</feature>
<evidence type="ECO:0000259" key="1">
    <source>
        <dbReference type="PROSITE" id="PS51832"/>
    </source>
</evidence>
<proteinExistence type="predicted"/>
<organism evidence="2">
    <name type="scientific">marine sediment metagenome</name>
    <dbReference type="NCBI Taxonomy" id="412755"/>
    <lineage>
        <taxon>unclassified sequences</taxon>
        <taxon>metagenomes</taxon>
        <taxon>ecological metagenomes</taxon>
    </lineage>
</organism>
<dbReference type="PANTHER" id="PTHR43155:SF2">
    <property type="entry name" value="CYCLIC DI-GMP PHOSPHODIESTERASE PA4108"/>
    <property type="match status" value="1"/>
</dbReference>
<feature type="non-terminal residue" evidence="2">
    <location>
        <position position="1"/>
    </location>
</feature>
<evidence type="ECO:0000313" key="2">
    <source>
        <dbReference type="EMBL" id="GAH20069.1"/>
    </source>
</evidence>
<dbReference type="EMBL" id="BARU01003047">
    <property type="protein sequence ID" value="GAH20069.1"/>
    <property type="molecule type" value="Genomic_DNA"/>
</dbReference>
<dbReference type="AlphaFoldDB" id="X1ESD6"/>
<dbReference type="PROSITE" id="PS51832">
    <property type="entry name" value="HD_GYP"/>
    <property type="match status" value="1"/>
</dbReference>
<dbReference type="Gene3D" id="1.10.3210.10">
    <property type="entry name" value="Hypothetical protein af1432"/>
    <property type="match status" value="1"/>
</dbReference>
<dbReference type="InterPro" id="IPR006674">
    <property type="entry name" value="HD_domain"/>
</dbReference>
<dbReference type="SUPFAM" id="SSF109604">
    <property type="entry name" value="HD-domain/PDEase-like"/>
    <property type="match status" value="1"/>
</dbReference>